<proteinExistence type="predicted"/>
<reference evidence="1 2" key="1">
    <citation type="submission" date="2013-12" db="EMBL/GenBank/DDBJ databases">
        <title>Ecological redundancy of diverse viral populations within a natural community.</title>
        <authorList>
            <person name="Gregory A.C."/>
            <person name="LaButti K."/>
            <person name="Copeland A."/>
            <person name="Woyke T."/>
            <person name="Sullivan M.B."/>
        </authorList>
    </citation>
    <scope>NUCLEOTIDE SEQUENCE [LARGE SCALE GENOMIC DNA]</scope>
    <source>
        <strain evidence="1">Syn7803C97</strain>
    </source>
</reference>
<sequence length="78" mass="9145">MDSNAPSQGKPTPTTFQVGQLVKWGKYQGNIRHVDIDYITICIKTYPNDESYRKRNQREVCLLCFTHQWNDVIIQDNN</sequence>
<dbReference type="Proteomes" id="UP000185277">
    <property type="component" value="Segment"/>
</dbReference>
<evidence type="ECO:0000313" key="2">
    <source>
        <dbReference type="Proteomes" id="UP000185277"/>
    </source>
</evidence>
<dbReference type="EMBL" id="KJ019063">
    <property type="protein sequence ID" value="AIX22620.1"/>
    <property type="molecule type" value="Genomic_DNA"/>
</dbReference>
<protein>
    <submittedName>
        <fullName evidence="1">Uncharacterized protein</fullName>
    </submittedName>
</protein>
<gene>
    <name evidence="1" type="ORF">Syn7803C97_67</name>
</gene>
<organism evidence="1 2">
    <name type="scientific">Synechococcus phage S-MbCM6</name>
    <dbReference type="NCBI Taxonomy" id="3126011"/>
    <lineage>
        <taxon>Viruses</taxon>
        <taxon>Duplodnaviria</taxon>
        <taxon>Heunggongvirae</taxon>
        <taxon>Uroviricota</taxon>
        <taxon>Caudoviricetes</taxon>
        <taxon>Pantevenvirales</taxon>
        <taxon>Kyanoviridae</taxon>
        <taxon>Namakavirus</taxon>
        <taxon>Namakavirus smbcm6</taxon>
    </lineage>
</organism>
<evidence type="ECO:0000313" key="1">
    <source>
        <dbReference type="EMBL" id="AIX22620.1"/>
    </source>
</evidence>
<name>A0A0E3F9I9_9CAUD</name>
<accession>A0A0E3F9I9</accession>